<proteinExistence type="predicted"/>
<protein>
    <submittedName>
        <fullName evidence="2">Uncharacterized protein</fullName>
    </submittedName>
</protein>
<name>A0ABS8JRH9_9BURK</name>
<dbReference type="Proteomes" id="UP001431019">
    <property type="component" value="Unassembled WGS sequence"/>
</dbReference>
<sequence>MDSDESFDTLETNLRDLMARFEKSRLTDRQVDRGINSALKLLDFVMRQATSPGGSTPFPIAVPKPTSGTGGGGGPVSTNCPKCGQSITIS</sequence>
<gene>
    <name evidence="2" type="ORF">LJ656_06960</name>
</gene>
<organism evidence="2 3">
    <name type="scientific">Paraburkholderia sejongensis</name>
    <dbReference type="NCBI Taxonomy" id="2886946"/>
    <lineage>
        <taxon>Bacteria</taxon>
        <taxon>Pseudomonadati</taxon>
        <taxon>Pseudomonadota</taxon>
        <taxon>Betaproteobacteria</taxon>
        <taxon>Burkholderiales</taxon>
        <taxon>Burkholderiaceae</taxon>
        <taxon>Paraburkholderia</taxon>
    </lineage>
</organism>
<evidence type="ECO:0000256" key="1">
    <source>
        <dbReference type="SAM" id="MobiDB-lite"/>
    </source>
</evidence>
<accession>A0ABS8JRH9</accession>
<keyword evidence="3" id="KW-1185">Reference proteome</keyword>
<comment type="caution">
    <text evidence="2">The sequence shown here is derived from an EMBL/GenBank/DDBJ whole genome shotgun (WGS) entry which is preliminary data.</text>
</comment>
<dbReference type="EMBL" id="JAJITD010000003">
    <property type="protein sequence ID" value="MCC8392323.1"/>
    <property type="molecule type" value="Genomic_DNA"/>
</dbReference>
<dbReference type="RefSeq" id="WP_230508530.1">
    <property type="nucleotide sequence ID" value="NZ_JAJITD010000003.1"/>
</dbReference>
<feature type="region of interest" description="Disordered" evidence="1">
    <location>
        <begin position="52"/>
        <end position="90"/>
    </location>
</feature>
<evidence type="ECO:0000313" key="2">
    <source>
        <dbReference type="EMBL" id="MCC8392323.1"/>
    </source>
</evidence>
<reference evidence="2 3" key="1">
    <citation type="submission" date="2021-11" db="EMBL/GenBank/DDBJ databases">
        <authorList>
            <person name="Oh E.-T."/>
            <person name="Kim S.-B."/>
        </authorList>
    </citation>
    <scope>NUCLEOTIDE SEQUENCE [LARGE SCALE GENOMIC DNA]</scope>
    <source>
        <strain evidence="2 3">MMS20-SJTR3</strain>
    </source>
</reference>
<evidence type="ECO:0000313" key="3">
    <source>
        <dbReference type="Proteomes" id="UP001431019"/>
    </source>
</evidence>